<proteinExistence type="predicted"/>
<evidence type="ECO:0000313" key="2">
    <source>
        <dbReference type="Proteomes" id="UP000867740"/>
    </source>
</evidence>
<organism evidence="1 2">
    <name type="scientific">Kluyvera intermedia</name>
    <name type="common">Enterobacter intermedius</name>
    <dbReference type="NCBI Taxonomy" id="61648"/>
    <lineage>
        <taxon>Bacteria</taxon>
        <taxon>Pseudomonadati</taxon>
        <taxon>Pseudomonadota</taxon>
        <taxon>Gammaproteobacteria</taxon>
        <taxon>Enterobacterales</taxon>
        <taxon>Enterobacteriaceae</taxon>
        <taxon>Kluyvera</taxon>
    </lineage>
</organism>
<evidence type="ECO:0000313" key="1">
    <source>
        <dbReference type="EMBL" id="HAT3582934.1"/>
    </source>
</evidence>
<accession>A0A9P3TA02</accession>
<reference evidence="1" key="1">
    <citation type="journal article" date="2018" name="Genome Biol.">
        <title>SKESA: strategic k-mer extension for scrupulous assemblies.</title>
        <authorList>
            <person name="Souvorov A."/>
            <person name="Agarwala R."/>
            <person name="Lipman D.J."/>
        </authorList>
    </citation>
    <scope>NUCLEOTIDE SEQUENCE</scope>
    <source>
        <strain evidence="1">CAVp300</strain>
    </source>
</reference>
<dbReference type="EMBL" id="DACSUM010000027">
    <property type="protein sequence ID" value="HAT3582934.1"/>
    <property type="molecule type" value="Genomic_DNA"/>
</dbReference>
<dbReference type="RefSeq" id="WP_047370192.1">
    <property type="nucleotide sequence ID" value="NZ_CABMNU010000005.1"/>
</dbReference>
<gene>
    <name evidence="1" type="ORF">I8531_003261</name>
</gene>
<reference evidence="1" key="2">
    <citation type="submission" date="2020-10" db="EMBL/GenBank/DDBJ databases">
        <authorList>
            <consortium name="NCBI Pathogen Detection Project"/>
        </authorList>
    </citation>
    <scope>NUCLEOTIDE SEQUENCE</scope>
    <source>
        <strain evidence="1">CAVp300</strain>
    </source>
</reference>
<comment type="caution">
    <text evidence="1">The sequence shown here is derived from an EMBL/GenBank/DDBJ whole genome shotgun (WGS) entry which is preliminary data.</text>
</comment>
<dbReference type="AlphaFoldDB" id="A0A9P3TA02"/>
<protein>
    <submittedName>
        <fullName evidence="1">Uncharacterized protein</fullName>
    </submittedName>
</protein>
<dbReference type="Proteomes" id="UP000867740">
    <property type="component" value="Unassembled WGS sequence"/>
</dbReference>
<name>A0A9P3TA02_KLUIN</name>
<sequence length="80" mass="9040">MRKVLLFIKDKPVELIDVKPYARKINCIYPGAVVRSLAIEIAFVTFSNGKCGAISFVADRYVSQTHLVEAWNKLVRNGEK</sequence>